<dbReference type="AlphaFoldDB" id="A0A8S3UTD4"/>
<dbReference type="GO" id="GO:0047746">
    <property type="term" value="F:chlorophyllase activity"/>
    <property type="evidence" value="ECO:0007669"/>
    <property type="project" value="UniProtKB-EC"/>
</dbReference>
<proteinExistence type="predicted"/>
<dbReference type="Gene3D" id="3.40.50.1820">
    <property type="entry name" value="alpha/beta hydrolase"/>
    <property type="match status" value="1"/>
</dbReference>
<dbReference type="InterPro" id="IPR017395">
    <property type="entry name" value="Chlorophyllase-like"/>
</dbReference>
<dbReference type="Proteomes" id="UP000683360">
    <property type="component" value="Unassembled WGS sequence"/>
</dbReference>
<organism evidence="1 2">
    <name type="scientific">Mytilus edulis</name>
    <name type="common">Blue mussel</name>
    <dbReference type="NCBI Taxonomy" id="6550"/>
    <lineage>
        <taxon>Eukaryota</taxon>
        <taxon>Metazoa</taxon>
        <taxon>Spiralia</taxon>
        <taxon>Lophotrochozoa</taxon>
        <taxon>Mollusca</taxon>
        <taxon>Bivalvia</taxon>
        <taxon>Autobranchia</taxon>
        <taxon>Pteriomorphia</taxon>
        <taxon>Mytilida</taxon>
        <taxon>Mytiloidea</taxon>
        <taxon>Mytilidae</taxon>
        <taxon>Mytilinae</taxon>
        <taxon>Mytilus</taxon>
    </lineage>
</organism>
<dbReference type="EC" id="3.1.1.14" evidence="1"/>
<name>A0A8S3UTD4_MYTED</name>
<evidence type="ECO:0000313" key="2">
    <source>
        <dbReference type="Proteomes" id="UP000683360"/>
    </source>
</evidence>
<dbReference type="EMBL" id="CAJPWZ010002949">
    <property type="protein sequence ID" value="CAG2248642.1"/>
    <property type="molecule type" value="Genomic_DNA"/>
</dbReference>
<sequence>MLFTAYFPQDVGTYPVVLFIGGWGGYILVEFYETVLYRIASHGFIVFGIDNHFPVENLQFEKENNLQQDVSKIFNQYTWVRFQSKYRFNTGKCSGNFYINGIHATDEDPVLQKYMSNKTVATIAWNSTALVCHSAGCDITLKMIKEKPKFFKSTVFLEPWSLDVKDKIDIYMPAFMYGTQLSEEGNKCAIPGYDYNTFYNLWSCPKIVMSVADFGHCDILDPEPWAACRDVHHCKITKNTTKLPEYHEFVQGAVSSFLVNTLQNRTDSLKYITQKPLIPLNLLELKTDLNCTKSFN</sequence>
<dbReference type="OrthoDB" id="2093222at2759"/>
<gene>
    <name evidence="1" type="ORF">MEDL_60473</name>
</gene>
<dbReference type="PANTHER" id="PTHR33428:SF14">
    <property type="entry name" value="CARBOXYLESTERASE TYPE B DOMAIN-CONTAINING PROTEIN"/>
    <property type="match status" value="1"/>
</dbReference>
<reference evidence="1" key="1">
    <citation type="submission" date="2021-03" db="EMBL/GenBank/DDBJ databases">
        <authorList>
            <person name="Bekaert M."/>
        </authorList>
    </citation>
    <scope>NUCLEOTIDE SEQUENCE</scope>
</reference>
<dbReference type="PANTHER" id="PTHR33428">
    <property type="entry name" value="CHLOROPHYLLASE-2, CHLOROPLASTIC"/>
    <property type="match status" value="1"/>
</dbReference>
<dbReference type="Pfam" id="PF07224">
    <property type="entry name" value="Chlorophyllase"/>
    <property type="match status" value="2"/>
</dbReference>
<dbReference type="SUPFAM" id="SSF53474">
    <property type="entry name" value="alpha/beta-Hydrolases"/>
    <property type="match status" value="1"/>
</dbReference>
<keyword evidence="2" id="KW-1185">Reference proteome</keyword>
<dbReference type="InterPro" id="IPR029058">
    <property type="entry name" value="AB_hydrolase_fold"/>
</dbReference>
<evidence type="ECO:0000313" key="1">
    <source>
        <dbReference type="EMBL" id="CAG2248642.1"/>
    </source>
</evidence>
<protein>
    <submittedName>
        <fullName evidence="1">E3.1.1.14</fullName>
        <ecNumber evidence="1">3.1.1.14</ecNumber>
    </submittedName>
</protein>
<comment type="caution">
    <text evidence="1">The sequence shown here is derived from an EMBL/GenBank/DDBJ whole genome shotgun (WGS) entry which is preliminary data.</text>
</comment>
<keyword evidence="1" id="KW-0378">Hydrolase</keyword>
<accession>A0A8S3UTD4</accession>